<organism evidence="1 2">
    <name type="scientific">Aquincola agrisoli</name>
    <dbReference type="NCBI Taxonomy" id="3119538"/>
    <lineage>
        <taxon>Bacteria</taxon>
        <taxon>Pseudomonadati</taxon>
        <taxon>Pseudomonadota</taxon>
        <taxon>Betaproteobacteria</taxon>
        <taxon>Burkholderiales</taxon>
        <taxon>Sphaerotilaceae</taxon>
        <taxon>Aquincola</taxon>
    </lineage>
</organism>
<gene>
    <name evidence="1" type="ORF">V4F39_24740</name>
</gene>
<evidence type="ECO:0000313" key="2">
    <source>
        <dbReference type="Proteomes" id="UP001336250"/>
    </source>
</evidence>
<accession>A0AAW9QNL2</accession>
<protein>
    <submittedName>
        <fullName evidence="1">Uncharacterized protein</fullName>
    </submittedName>
</protein>
<evidence type="ECO:0000313" key="1">
    <source>
        <dbReference type="EMBL" id="MEF7617144.1"/>
    </source>
</evidence>
<dbReference type="EMBL" id="JAZIBG010000054">
    <property type="protein sequence ID" value="MEF7617144.1"/>
    <property type="molecule type" value="Genomic_DNA"/>
</dbReference>
<reference evidence="1 2" key="1">
    <citation type="submission" date="2024-02" db="EMBL/GenBank/DDBJ databases">
        <title>Genome sequence of Aquincola sp. MAHUQ-54.</title>
        <authorList>
            <person name="Huq M.A."/>
        </authorList>
    </citation>
    <scope>NUCLEOTIDE SEQUENCE [LARGE SCALE GENOMIC DNA]</scope>
    <source>
        <strain evidence="1 2">MAHUQ-54</strain>
    </source>
</reference>
<comment type="caution">
    <text evidence="1">The sequence shown here is derived from an EMBL/GenBank/DDBJ whole genome shotgun (WGS) entry which is preliminary data.</text>
</comment>
<proteinExistence type="predicted"/>
<dbReference type="Proteomes" id="UP001336250">
    <property type="component" value="Unassembled WGS sequence"/>
</dbReference>
<dbReference type="AlphaFoldDB" id="A0AAW9QNL2"/>
<sequence>MSHTTATLSVKPAVPAKAPFGAWLRKAGAGVWQALESAGQRRAERELAQFAALHASQFPELASYARKHRAG</sequence>
<keyword evidence="2" id="KW-1185">Reference proteome</keyword>
<dbReference type="RefSeq" id="WP_332292830.1">
    <property type="nucleotide sequence ID" value="NZ_JAZIBG010000054.1"/>
</dbReference>
<name>A0AAW9QNL2_9BURK</name>